<accession>A0A1W0XCR2</accession>
<dbReference type="PRINTS" id="PR00765">
    <property type="entry name" value="CRBOXYPTASEA"/>
</dbReference>
<evidence type="ECO:0000256" key="4">
    <source>
        <dbReference type="ARBA" id="ARBA00022670"/>
    </source>
</evidence>
<evidence type="ECO:0000256" key="8">
    <source>
        <dbReference type="ARBA" id="ARBA00022833"/>
    </source>
</evidence>
<name>A0A1W0XCR2_HYPEX</name>
<proteinExistence type="inferred from homology"/>
<dbReference type="GO" id="GO:0005615">
    <property type="term" value="C:extracellular space"/>
    <property type="evidence" value="ECO:0007669"/>
    <property type="project" value="TreeGrafter"/>
</dbReference>
<evidence type="ECO:0000256" key="3">
    <source>
        <dbReference type="ARBA" id="ARBA00022645"/>
    </source>
</evidence>
<evidence type="ECO:0000256" key="6">
    <source>
        <dbReference type="ARBA" id="ARBA00022729"/>
    </source>
</evidence>
<dbReference type="EMBL" id="MTYJ01000003">
    <property type="protein sequence ID" value="OQV25198.1"/>
    <property type="molecule type" value="Genomic_DNA"/>
</dbReference>
<dbReference type="InterPro" id="IPR000834">
    <property type="entry name" value="Peptidase_M14"/>
</dbReference>
<dbReference type="GO" id="GO:0006508">
    <property type="term" value="P:proteolysis"/>
    <property type="evidence" value="ECO:0007669"/>
    <property type="project" value="UniProtKB-KW"/>
</dbReference>
<protein>
    <submittedName>
        <fullName evidence="13">Carboxypeptidase A5</fullName>
    </submittedName>
</protein>
<dbReference type="AlphaFoldDB" id="A0A1W0XCR2"/>
<feature type="active site" description="Proton donor/acceptor" evidence="10">
    <location>
        <position position="365"/>
    </location>
</feature>
<keyword evidence="9" id="KW-0482">Metalloprotease</keyword>
<dbReference type="Proteomes" id="UP000192578">
    <property type="component" value="Unassembled WGS sequence"/>
</dbReference>
<dbReference type="PROSITE" id="PS52035">
    <property type="entry name" value="PEPTIDASE_M14"/>
    <property type="match status" value="1"/>
</dbReference>
<dbReference type="SMART" id="SM00631">
    <property type="entry name" value="Zn_pept"/>
    <property type="match status" value="1"/>
</dbReference>
<keyword evidence="14" id="KW-1185">Reference proteome</keyword>
<comment type="cofactor">
    <cofactor evidence="1">
        <name>Zn(2+)</name>
        <dbReference type="ChEBI" id="CHEBI:29105"/>
    </cofactor>
</comment>
<keyword evidence="8" id="KW-0862">Zinc</keyword>
<keyword evidence="5" id="KW-0479">Metal-binding</keyword>
<evidence type="ECO:0000256" key="11">
    <source>
        <dbReference type="SAM" id="SignalP"/>
    </source>
</evidence>
<keyword evidence="4" id="KW-0645">Protease</keyword>
<dbReference type="Gene3D" id="3.40.630.10">
    <property type="entry name" value="Zn peptidases"/>
    <property type="match status" value="1"/>
</dbReference>
<dbReference type="PANTHER" id="PTHR11705">
    <property type="entry name" value="PROTEASE FAMILY M14 CARBOXYPEPTIDASE A,B"/>
    <property type="match status" value="1"/>
</dbReference>
<comment type="caution">
    <text evidence="13">The sequence shown here is derived from an EMBL/GenBank/DDBJ whole genome shotgun (WGS) entry which is preliminary data.</text>
</comment>
<comment type="similarity">
    <text evidence="2 10">Belongs to the peptidase M14 family.</text>
</comment>
<dbReference type="SUPFAM" id="SSF53187">
    <property type="entry name" value="Zn-dependent exopeptidases"/>
    <property type="match status" value="1"/>
</dbReference>
<feature type="chain" id="PRO_5012890355" evidence="11">
    <location>
        <begin position="28"/>
        <end position="395"/>
    </location>
</feature>
<evidence type="ECO:0000313" key="13">
    <source>
        <dbReference type="EMBL" id="OQV25198.1"/>
    </source>
</evidence>
<evidence type="ECO:0000313" key="14">
    <source>
        <dbReference type="Proteomes" id="UP000192578"/>
    </source>
</evidence>
<evidence type="ECO:0000259" key="12">
    <source>
        <dbReference type="PROSITE" id="PS52035"/>
    </source>
</evidence>
<dbReference type="GO" id="GO:0004181">
    <property type="term" value="F:metallocarboxypeptidase activity"/>
    <property type="evidence" value="ECO:0007669"/>
    <property type="project" value="InterPro"/>
</dbReference>
<dbReference type="OrthoDB" id="3626597at2759"/>
<keyword evidence="7" id="KW-0378">Hydrolase</keyword>
<evidence type="ECO:0000256" key="5">
    <source>
        <dbReference type="ARBA" id="ARBA00022723"/>
    </source>
</evidence>
<evidence type="ECO:0000256" key="2">
    <source>
        <dbReference type="ARBA" id="ARBA00005988"/>
    </source>
</evidence>
<evidence type="ECO:0000256" key="1">
    <source>
        <dbReference type="ARBA" id="ARBA00001947"/>
    </source>
</evidence>
<gene>
    <name evidence="13" type="ORF">BV898_00887</name>
</gene>
<feature type="domain" description="Peptidase M14" evidence="12">
    <location>
        <begin position="48"/>
        <end position="395"/>
    </location>
</feature>
<dbReference type="FunFam" id="3.40.630.10:FF:000084">
    <property type="entry name" value="Carboxypeptidase B2"/>
    <property type="match status" value="1"/>
</dbReference>
<reference evidence="14" key="1">
    <citation type="submission" date="2017-01" db="EMBL/GenBank/DDBJ databases">
        <title>Comparative genomics of anhydrobiosis in the tardigrade Hypsibius dujardini.</title>
        <authorList>
            <person name="Yoshida Y."/>
            <person name="Koutsovoulos G."/>
            <person name="Laetsch D."/>
            <person name="Stevens L."/>
            <person name="Kumar S."/>
            <person name="Horikawa D."/>
            <person name="Ishino K."/>
            <person name="Komine S."/>
            <person name="Tomita M."/>
            <person name="Blaxter M."/>
            <person name="Arakawa K."/>
        </authorList>
    </citation>
    <scope>NUCLEOTIDE SEQUENCE [LARGE SCALE GENOMIC DNA]</scope>
    <source>
        <strain evidence="14">Z151</strain>
    </source>
</reference>
<dbReference type="PANTHER" id="PTHR11705:SF139">
    <property type="entry name" value="PEPTIDASE M14 CARBOXYPEPTIDASE A DOMAIN-CONTAINING PROTEIN"/>
    <property type="match status" value="1"/>
</dbReference>
<evidence type="ECO:0000256" key="10">
    <source>
        <dbReference type="PROSITE-ProRule" id="PRU01379"/>
    </source>
</evidence>
<keyword evidence="3 13" id="KW-0121">Carboxypeptidase</keyword>
<keyword evidence="6 11" id="KW-0732">Signal</keyword>
<dbReference type="InterPro" id="IPR057246">
    <property type="entry name" value="CARBOXYPEPT_ZN_1"/>
</dbReference>
<evidence type="ECO:0000256" key="9">
    <source>
        <dbReference type="ARBA" id="ARBA00023049"/>
    </source>
</evidence>
<dbReference type="Pfam" id="PF00246">
    <property type="entry name" value="Peptidase_M14"/>
    <property type="match status" value="1"/>
</dbReference>
<sequence length="395" mass="43834">MKVYTLNHRSIVATVFVCSLIIVDVESAALIEAAGETGSHEGGIDLTAISSYHQIVKWLGHISETYPSTVQIHDLGRTAENRSILVVEIGRAAEKPETSSPADARKQLVTRPSVFLDAGTHGREQITVTIALRLISKLIGAITRNETSQFTEVKWYITPLVNPDGYEYSRNIARSWRKNRSTHPGSSCTGVDINRNWRVHWDSDEPERVPKDTAGSAGNKILSSVAWLWSSFLHPENTVRQLGTMTPCSELYGGPSPFSEFESRSLSQFILNLTRVPAERLESCFSLHSMTGNQELLFPYGYKIDRVPDYEALNSLARDMTREMAKVAGRQYKYGGVAETLYQSSGLQCDWIYSVAGVNRTFVVEVADNFRIAPAGLISKAFGELWAALDVLLKA</sequence>
<evidence type="ECO:0000256" key="7">
    <source>
        <dbReference type="ARBA" id="ARBA00022801"/>
    </source>
</evidence>
<organism evidence="13 14">
    <name type="scientific">Hypsibius exemplaris</name>
    <name type="common">Freshwater tardigrade</name>
    <dbReference type="NCBI Taxonomy" id="2072580"/>
    <lineage>
        <taxon>Eukaryota</taxon>
        <taxon>Metazoa</taxon>
        <taxon>Ecdysozoa</taxon>
        <taxon>Tardigrada</taxon>
        <taxon>Eutardigrada</taxon>
        <taxon>Parachela</taxon>
        <taxon>Hypsibioidea</taxon>
        <taxon>Hypsibiidae</taxon>
        <taxon>Hypsibius</taxon>
    </lineage>
</organism>
<feature type="signal peptide" evidence="11">
    <location>
        <begin position="1"/>
        <end position="27"/>
    </location>
</feature>
<dbReference type="PROSITE" id="PS00132">
    <property type="entry name" value="CARBOXYPEPT_ZN_1"/>
    <property type="match status" value="1"/>
</dbReference>
<dbReference type="GO" id="GO:0008270">
    <property type="term" value="F:zinc ion binding"/>
    <property type="evidence" value="ECO:0007669"/>
    <property type="project" value="InterPro"/>
</dbReference>